<keyword evidence="2" id="KW-1185">Reference proteome</keyword>
<evidence type="ECO:0000313" key="2">
    <source>
        <dbReference type="Proteomes" id="UP000322918"/>
    </source>
</evidence>
<proteinExistence type="predicted"/>
<gene>
    <name evidence="1" type="ORF">F1649_07610</name>
</gene>
<sequence length="70" mass="7975">MITFIDFHAETFDGQKYDGRFAASSEKMRVIREKAMTEAIEVIKVQRRMEGLGDIGIASISIIRVEIIEL</sequence>
<name>A0A5M9H9Y1_9SPHI</name>
<protein>
    <submittedName>
        <fullName evidence="1">Uncharacterized protein</fullName>
    </submittedName>
</protein>
<dbReference type="Proteomes" id="UP000322918">
    <property type="component" value="Unassembled WGS sequence"/>
</dbReference>
<evidence type="ECO:0000313" key="1">
    <source>
        <dbReference type="EMBL" id="KAA8483746.1"/>
    </source>
</evidence>
<dbReference type="EMBL" id="VWNE01000010">
    <property type="protein sequence ID" value="KAA8483746.1"/>
    <property type="molecule type" value="Genomic_DNA"/>
</dbReference>
<comment type="caution">
    <text evidence="1">The sequence shown here is derived from an EMBL/GenBank/DDBJ whole genome shotgun (WGS) entry which is preliminary data.</text>
</comment>
<dbReference type="AlphaFoldDB" id="A0A5M9H9Y1"/>
<organism evidence="1 2">
    <name type="scientific">Arcticibacter tournemirensis</name>
    <dbReference type="NCBI Taxonomy" id="699437"/>
    <lineage>
        <taxon>Bacteria</taxon>
        <taxon>Pseudomonadati</taxon>
        <taxon>Bacteroidota</taxon>
        <taxon>Sphingobacteriia</taxon>
        <taxon>Sphingobacteriales</taxon>
        <taxon>Sphingobacteriaceae</taxon>
        <taxon>Arcticibacter</taxon>
    </lineage>
</organism>
<accession>A0A5M9H9Y1</accession>
<reference evidence="1 2" key="1">
    <citation type="submission" date="2019-09" db="EMBL/GenBank/DDBJ databases">
        <title>Pararcticibacter amylolyticus gen. nov., sp. nov., isolated from a rottenly hemp rope, and reclassification of Pedobacter tournemirensis as Pararcticibacter tournemirensis comb. nov.</title>
        <authorList>
            <person name="Cai Y."/>
        </authorList>
    </citation>
    <scope>NUCLEOTIDE SEQUENCE [LARGE SCALE GENOMIC DNA]</scope>
    <source>
        <strain evidence="1 2">TF5-37.2-LB10</strain>
    </source>
</reference>
<dbReference type="RefSeq" id="WP_141814536.1">
    <property type="nucleotide sequence ID" value="NZ_VFPL01000001.1"/>
</dbReference>